<protein>
    <submittedName>
        <fullName evidence="1">Uncharacterized protein</fullName>
    </submittedName>
</protein>
<dbReference type="Proteomes" id="UP000499080">
    <property type="component" value="Unassembled WGS sequence"/>
</dbReference>
<organism evidence="1 2">
    <name type="scientific">Araneus ventricosus</name>
    <name type="common">Orbweaver spider</name>
    <name type="synonym">Epeira ventricosa</name>
    <dbReference type="NCBI Taxonomy" id="182803"/>
    <lineage>
        <taxon>Eukaryota</taxon>
        <taxon>Metazoa</taxon>
        <taxon>Ecdysozoa</taxon>
        <taxon>Arthropoda</taxon>
        <taxon>Chelicerata</taxon>
        <taxon>Arachnida</taxon>
        <taxon>Araneae</taxon>
        <taxon>Araneomorphae</taxon>
        <taxon>Entelegynae</taxon>
        <taxon>Araneoidea</taxon>
        <taxon>Araneidae</taxon>
        <taxon>Araneus</taxon>
    </lineage>
</organism>
<proteinExistence type="predicted"/>
<evidence type="ECO:0000313" key="2">
    <source>
        <dbReference type="Proteomes" id="UP000499080"/>
    </source>
</evidence>
<gene>
    <name evidence="1" type="ORF">AVEN_177974_1</name>
</gene>
<reference evidence="1 2" key="1">
    <citation type="journal article" date="2019" name="Sci. Rep.">
        <title>Orb-weaving spider Araneus ventricosus genome elucidates the spidroin gene catalogue.</title>
        <authorList>
            <person name="Kono N."/>
            <person name="Nakamura H."/>
            <person name="Ohtoshi R."/>
            <person name="Moran D.A.P."/>
            <person name="Shinohara A."/>
            <person name="Yoshida Y."/>
            <person name="Fujiwara M."/>
            <person name="Mori M."/>
            <person name="Tomita M."/>
            <person name="Arakawa K."/>
        </authorList>
    </citation>
    <scope>NUCLEOTIDE SEQUENCE [LARGE SCALE GENOMIC DNA]</scope>
</reference>
<evidence type="ECO:0000313" key="1">
    <source>
        <dbReference type="EMBL" id="GBM28758.1"/>
    </source>
</evidence>
<accession>A0A4Y2EKT3</accession>
<sequence length="68" mass="7392">MFTSFAVVTGRSRTTPHGMSFVGSQEATASSLQLLGTNVYVNDIFAAMGPMCRYITEGVKVDDFFGLY</sequence>
<name>A0A4Y2EKT3_ARAVE</name>
<comment type="caution">
    <text evidence="1">The sequence shown here is derived from an EMBL/GenBank/DDBJ whole genome shotgun (WGS) entry which is preliminary data.</text>
</comment>
<keyword evidence="2" id="KW-1185">Reference proteome</keyword>
<dbReference type="EMBL" id="BGPR01000619">
    <property type="protein sequence ID" value="GBM28758.1"/>
    <property type="molecule type" value="Genomic_DNA"/>
</dbReference>
<dbReference type="AlphaFoldDB" id="A0A4Y2EKT3"/>